<dbReference type="AlphaFoldDB" id="R7Q2Q5"/>
<dbReference type="RefSeq" id="XP_005711984.1">
    <property type="nucleotide sequence ID" value="XM_005711927.1"/>
</dbReference>
<dbReference type="EMBL" id="HG001477">
    <property type="protein sequence ID" value="CDF32319.1"/>
    <property type="molecule type" value="Genomic_DNA"/>
</dbReference>
<dbReference type="GeneID" id="17319700"/>
<keyword evidence="2" id="KW-1185">Reference proteome</keyword>
<organism evidence="1 2">
    <name type="scientific">Chondrus crispus</name>
    <name type="common">Carrageen Irish moss</name>
    <name type="synonym">Polymorpha crispa</name>
    <dbReference type="NCBI Taxonomy" id="2769"/>
    <lineage>
        <taxon>Eukaryota</taxon>
        <taxon>Rhodophyta</taxon>
        <taxon>Florideophyceae</taxon>
        <taxon>Rhodymeniophycidae</taxon>
        <taxon>Gigartinales</taxon>
        <taxon>Gigartinaceae</taxon>
        <taxon>Chondrus</taxon>
    </lineage>
</organism>
<evidence type="ECO:0000313" key="2">
    <source>
        <dbReference type="Proteomes" id="UP000012073"/>
    </source>
</evidence>
<accession>R7Q2Q5</accession>
<evidence type="ECO:0000313" key="1">
    <source>
        <dbReference type="EMBL" id="CDF32319.1"/>
    </source>
</evidence>
<dbReference type="KEGG" id="ccp:CHC_T00008052001"/>
<reference evidence="2" key="1">
    <citation type="journal article" date="2013" name="Proc. Natl. Acad. Sci. U.S.A.">
        <title>Genome structure and metabolic features in the red seaweed Chondrus crispus shed light on evolution of the Archaeplastida.</title>
        <authorList>
            <person name="Collen J."/>
            <person name="Porcel B."/>
            <person name="Carre W."/>
            <person name="Ball S.G."/>
            <person name="Chaparro C."/>
            <person name="Tonon T."/>
            <person name="Barbeyron T."/>
            <person name="Michel G."/>
            <person name="Noel B."/>
            <person name="Valentin K."/>
            <person name="Elias M."/>
            <person name="Artiguenave F."/>
            <person name="Arun A."/>
            <person name="Aury J.M."/>
            <person name="Barbosa-Neto J.F."/>
            <person name="Bothwell J.H."/>
            <person name="Bouget F.Y."/>
            <person name="Brillet L."/>
            <person name="Cabello-Hurtado F."/>
            <person name="Capella-Gutierrez S."/>
            <person name="Charrier B."/>
            <person name="Cladiere L."/>
            <person name="Cock J.M."/>
            <person name="Coelho S.M."/>
            <person name="Colleoni C."/>
            <person name="Czjzek M."/>
            <person name="Da Silva C."/>
            <person name="Delage L."/>
            <person name="Denoeud F."/>
            <person name="Deschamps P."/>
            <person name="Dittami S.M."/>
            <person name="Gabaldon T."/>
            <person name="Gachon C.M."/>
            <person name="Groisillier A."/>
            <person name="Herve C."/>
            <person name="Jabbari K."/>
            <person name="Katinka M."/>
            <person name="Kloareg B."/>
            <person name="Kowalczyk N."/>
            <person name="Labadie K."/>
            <person name="Leblanc C."/>
            <person name="Lopez P.J."/>
            <person name="McLachlan D.H."/>
            <person name="Meslet-Cladiere L."/>
            <person name="Moustafa A."/>
            <person name="Nehr Z."/>
            <person name="Nyvall Collen P."/>
            <person name="Panaud O."/>
            <person name="Partensky F."/>
            <person name="Poulain J."/>
            <person name="Rensing S.A."/>
            <person name="Rousvoal S."/>
            <person name="Samson G."/>
            <person name="Symeonidi A."/>
            <person name="Weissenbach J."/>
            <person name="Zambounis A."/>
            <person name="Wincker P."/>
            <person name="Boyen C."/>
        </authorList>
    </citation>
    <scope>NUCLEOTIDE SEQUENCE [LARGE SCALE GENOMIC DNA]</scope>
    <source>
        <strain evidence="2">cv. Stackhouse</strain>
    </source>
</reference>
<proteinExistence type="predicted"/>
<gene>
    <name evidence="1" type="ORF">CHC_T00008052001</name>
</gene>
<name>R7Q2Q5_CHOCR</name>
<dbReference type="Proteomes" id="UP000012073">
    <property type="component" value="Unassembled WGS sequence"/>
</dbReference>
<dbReference type="Gramene" id="CDF32319">
    <property type="protein sequence ID" value="CDF32319"/>
    <property type="gene ID" value="CHC_T00008052001"/>
</dbReference>
<protein>
    <submittedName>
        <fullName evidence="1">Uncharacterized protein</fullName>
    </submittedName>
</protein>
<sequence length="48" mass="5547">MQDKFSWHACRIADLIVSTASLASPTQGHCMKRRAYCMKRSRSSRWST</sequence>